<evidence type="ECO:0000259" key="5">
    <source>
        <dbReference type="PROSITE" id="PS50931"/>
    </source>
</evidence>
<comment type="similarity">
    <text evidence="1">Belongs to the LysR transcriptional regulatory family.</text>
</comment>
<dbReference type="PANTHER" id="PTHR30346:SF0">
    <property type="entry name" value="HCA OPERON TRANSCRIPTIONAL ACTIVATOR HCAR"/>
    <property type="match status" value="1"/>
</dbReference>
<accession>A0A9D1LMG5</accession>
<evidence type="ECO:0000313" key="7">
    <source>
        <dbReference type="Proteomes" id="UP000824073"/>
    </source>
</evidence>
<dbReference type="SUPFAM" id="SSF53850">
    <property type="entry name" value="Periplasmic binding protein-like II"/>
    <property type="match status" value="1"/>
</dbReference>
<dbReference type="Proteomes" id="UP000824073">
    <property type="component" value="Unassembled WGS sequence"/>
</dbReference>
<evidence type="ECO:0000256" key="2">
    <source>
        <dbReference type="ARBA" id="ARBA00023015"/>
    </source>
</evidence>
<evidence type="ECO:0000313" key="6">
    <source>
        <dbReference type="EMBL" id="HIU44562.1"/>
    </source>
</evidence>
<dbReference type="AlphaFoldDB" id="A0A9D1LMG5"/>
<keyword evidence="3" id="KW-0238">DNA-binding</keyword>
<gene>
    <name evidence="6" type="ORF">IAB67_09720</name>
</gene>
<comment type="caution">
    <text evidence="6">The sequence shown here is derived from an EMBL/GenBank/DDBJ whole genome shotgun (WGS) entry which is preliminary data.</text>
</comment>
<sequence>MTLQQLRYAVAIAKCGSMSRTARQLYVSQPSLSAAIKELETELGITIFERTGRGIRLSSDGADFIRGAVSLLEQADDLKARFGAYSPEAARSFSVSAQHYSFVADAFVEIMRRMPESRYNLTLREGRTLEIIEDVCERKSEIGVLFLSTSNRRPLTRLFASRGLDFSAVKQVEPHVFIRPGHPLSGRDRLSPRDLQDYPYICYEQGEVSPVFFSEELMVEQHSPRVIYVSDRATMENVIAQTDTYTIGTGYIIPTFTGVGMSSIPLDTDEQMEIGIITLREAGLSPLARDFVKVLTDSLYRWSK</sequence>
<dbReference type="FunFam" id="1.10.10.10:FF:000001">
    <property type="entry name" value="LysR family transcriptional regulator"/>
    <property type="match status" value="1"/>
</dbReference>
<evidence type="ECO:0000256" key="4">
    <source>
        <dbReference type="ARBA" id="ARBA00023163"/>
    </source>
</evidence>
<keyword evidence="2" id="KW-0805">Transcription regulation</keyword>
<dbReference type="Gene3D" id="1.10.10.10">
    <property type="entry name" value="Winged helix-like DNA-binding domain superfamily/Winged helix DNA-binding domain"/>
    <property type="match status" value="1"/>
</dbReference>
<feature type="domain" description="HTH lysR-type" evidence="5">
    <location>
        <begin position="1"/>
        <end position="58"/>
    </location>
</feature>
<protein>
    <submittedName>
        <fullName evidence="6">LysR family transcriptional regulator</fullName>
    </submittedName>
</protein>
<keyword evidence="4" id="KW-0804">Transcription</keyword>
<dbReference type="PROSITE" id="PS50931">
    <property type="entry name" value="HTH_LYSR"/>
    <property type="match status" value="1"/>
</dbReference>
<organism evidence="6 7">
    <name type="scientific">Candidatus Ventrousia excrementavium</name>
    <dbReference type="NCBI Taxonomy" id="2840961"/>
    <lineage>
        <taxon>Bacteria</taxon>
        <taxon>Bacillati</taxon>
        <taxon>Bacillota</taxon>
        <taxon>Clostridia</taxon>
        <taxon>Eubacteriales</taxon>
        <taxon>Clostridiaceae</taxon>
        <taxon>Clostridiaceae incertae sedis</taxon>
        <taxon>Candidatus Ventrousia</taxon>
    </lineage>
</organism>
<reference evidence="6" key="1">
    <citation type="submission" date="2020-10" db="EMBL/GenBank/DDBJ databases">
        <authorList>
            <person name="Gilroy R."/>
        </authorList>
    </citation>
    <scope>NUCLEOTIDE SEQUENCE</scope>
    <source>
        <strain evidence="6">CHK191-8634</strain>
    </source>
</reference>
<dbReference type="GO" id="GO:0003677">
    <property type="term" value="F:DNA binding"/>
    <property type="evidence" value="ECO:0007669"/>
    <property type="project" value="UniProtKB-KW"/>
</dbReference>
<dbReference type="GO" id="GO:0003700">
    <property type="term" value="F:DNA-binding transcription factor activity"/>
    <property type="evidence" value="ECO:0007669"/>
    <property type="project" value="InterPro"/>
</dbReference>
<dbReference type="GO" id="GO:0032993">
    <property type="term" value="C:protein-DNA complex"/>
    <property type="evidence" value="ECO:0007669"/>
    <property type="project" value="TreeGrafter"/>
</dbReference>
<dbReference type="PANTHER" id="PTHR30346">
    <property type="entry name" value="TRANSCRIPTIONAL DUAL REGULATOR HCAR-RELATED"/>
    <property type="match status" value="1"/>
</dbReference>
<dbReference type="InterPro" id="IPR036388">
    <property type="entry name" value="WH-like_DNA-bd_sf"/>
</dbReference>
<reference evidence="6" key="2">
    <citation type="journal article" date="2021" name="PeerJ">
        <title>Extensive microbial diversity within the chicken gut microbiome revealed by metagenomics and culture.</title>
        <authorList>
            <person name="Gilroy R."/>
            <person name="Ravi A."/>
            <person name="Getino M."/>
            <person name="Pursley I."/>
            <person name="Horton D.L."/>
            <person name="Alikhan N.F."/>
            <person name="Baker D."/>
            <person name="Gharbi K."/>
            <person name="Hall N."/>
            <person name="Watson M."/>
            <person name="Adriaenssens E.M."/>
            <person name="Foster-Nyarko E."/>
            <person name="Jarju S."/>
            <person name="Secka A."/>
            <person name="Antonio M."/>
            <person name="Oren A."/>
            <person name="Chaudhuri R.R."/>
            <person name="La Ragione R."/>
            <person name="Hildebrand F."/>
            <person name="Pallen M.J."/>
        </authorList>
    </citation>
    <scope>NUCLEOTIDE SEQUENCE</scope>
    <source>
        <strain evidence="6">CHK191-8634</strain>
    </source>
</reference>
<proteinExistence type="inferred from homology"/>
<evidence type="ECO:0000256" key="1">
    <source>
        <dbReference type="ARBA" id="ARBA00009437"/>
    </source>
</evidence>
<dbReference type="InterPro" id="IPR005119">
    <property type="entry name" value="LysR_subst-bd"/>
</dbReference>
<dbReference type="EMBL" id="DVMR01000072">
    <property type="protein sequence ID" value="HIU44562.1"/>
    <property type="molecule type" value="Genomic_DNA"/>
</dbReference>
<dbReference type="CDD" id="cd05466">
    <property type="entry name" value="PBP2_LTTR_substrate"/>
    <property type="match status" value="1"/>
</dbReference>
<name>A0A9D1LMG5_9CLOT</name>
<dbReference type="InterPro" id="IPR000847">
    <property type="entry name" value="LysR_HTH_N"/>
</dbReference>
<dbReference type="InterPro" id="IPR036390">
    <property type="entry name" value="WH_DNA-bd_sf"/>
</dbReference>
<dbReference type="Pfam" id="PF00126">
    <property type="entry name" value="HTH_1"/>
    <property type="match status" value="1"/>
</dbReference>
<dbReference type="PRINTS" id="PR00039">
    <property type="entry name" value="HTHLYSR"/>
</dbReference>
<dbReference type="SUPFAM" id="SSF46785">
    <property type="entry name" value="Winged helix' DNA-binding domain"/>
    <property type="match status" value="1"/>
</dbReference>
<evidence type="ECO:0000256" key="3">
    <source>
        <dbReference type="ARBA" id="ARBA00023125"/>
    </source>
</evidence>
<dbReference type="Gene3D" id="3.40.190.290">
    <property type="match status" value="1"/>
</dbReference>
<dbReference type="Pfam" id="PF03466">
    <property type="entry name" value="LysR_substrate"/>
    <property type="match status" value="1"/>
</dbReference>